<comment type="caution">
    <text evidence="2">The sequence shown here is derived from an EMBL/GenBank/DDBJ whole genome shotgun (WGS) entry which is preliminary data.</text>
</comment>
<protein>
    <submittedName>
        <fullName evidence="2">Uncharacterized protein</fullName>
    </submittedName>
</protein>
<gene>
    <name evidence="2" type="ORF">F9950_10665</name>
</gene>
<dbReference type="EMBL" id="WCLA01000021">
    <property type="protein sequence ID" value="KAB5326895.1"/>
    <property type="molecule type" value="Genomic_DNA"/>
</dbReference>
<feature type="region of interest" description="Disordered" evidence="1">
    <location>
        <begin position="1"/>
        <end position="30"/>
    </location>
</feature>
<accession>A0A7J5LMG2</accession>
<reference evidence="2 3" key="1">
    <citation type="journal article" date="2019" name="Nat. Med.">
        <title>A library of human gut bacterial isolates paired with longitudinal multiomics data enables mechanistic microbiome research.</title>
        <authorList>
            <person name="Poyet M."/>
            <person name="Groussin M."/>
            <person name="Gibbons S.M."/>
            <person name="Avila-Pacheco J."/>
            <person name="Jiang X."/>
            <person name="Kearney S.M."/>
            <person name="Perrotta A.R."/>
            <person name="Berdy B."/>
            <person name="Zhao S."/>
            <person name="Lieberman T.D."/>
            <person name="Swanson P.K."/>
            <person name="Smith M."/>
            <person name="Roesemann S."/>
            <person name="Alexander J.E."/>
            <person name="Rich S.A."/>
            <person name="Livny J."/>
            <person name="Vlamakis H."/>
            <person name="Clish C."/>
            <person name="Bullock K."/>
            <person name="Deik A."/>
            <person name="Scott J."/>
            <person name="Pierce K.A."/>
            <person name="Xavier R.J."/>
            <person name="Alm E.J."/>
        </authorList>
    </citation>
    <scope>NUCLEOTIDE SEQUENCE [LARGE SCALE GENOMIC DNA]</scope>
    <source>
        <strain evidence="2 3">BIOML-A2</strain>
    </source>
</reference>
<dbReference type="Proteomes" id="UP000431177">
    <property type="component" value="Unassembled WGS sequence"/>
</dbReference>
<sequence>MKPTSKTENKNQLLYREITPEDNPTTNGRYENYQPLVLEIPKRGTGATNCWYGSYQTLVQRIPKHGTGSTISRNIGEQRYV</sequence>
<dbReference type="AlphaFoldDB" id="A0A7J5LMG2"/>
<organism evidence="2 3">
    <name type="scientific">Bacteroides stercoris</name>
    <dbReference type="NCBI Taxonomy" id="46506"/>
    <lineage>
        <taxon>Bacteria</taxon>
        <taxon>Pseudomonadati</taxon>
        <taxon>Bacteroidota</taxon>
        <taxon>Bacteroidia</taxon>
        <taxon>Bacteroidales</taxon>
        <taxon>Bacteroidaceae</taxon>
        <taxon>Bacteroides</taxon>
    </lineage>
</organism>
<dbReference type="RefSeq" id="WP_151878224.1">
    <property type="nucleotide sequence ID" value="NZ_WCKZ01000019.1"/>
</dbReference>
<name>A0A7J5LMG2_BACSE</name>
<proteinExistence type="predicted"/>
<evidence type="ECO:0000256" key="1">
    <source>
        <dbReference type="SAM" id="MobiDB-lite"/>
    </source>
</evidence>
<evidence type="ECO:0000313" key="3">
    <source>
        <dbReference type="Proteomes" id="UP000431177"/>
    </source>
</evidence>
<evidence type="ECO:0000313" key="2">
    <source>
        <dbReference type="EMBL" id="KAB5326895.1"/>
    </source>
</evidence>